<feature type="domain" description="Glycosyl transferase family 1" evidence="1">
    <location>
        <begin position="161"/>
        <end position="320"/>
    </location>
</feature>
<sequence length="356" mass="39435">MHICHVNLATHFNGGENQTYELIKHQIGLGYDITVVVKANSKLHKKISTLSCSVIPVRHFVFGHLTKKASSFDVVHIHEGKATYWGLINHYLYKTPYVITRRIDNVISQKWITKHAYSKASATVGLSNTIVNRLLECNPEQNVLKIPSSPVSYPVSDTNVSQIKERFGNKFIIIQAANMLKHKGFDLTIEAAKKLATSHPSIHFCLLGDGKDMPFFQSLAVGLNNVTFVGKQENMGDWFKAANLQVHPSYNEGLGSVILEGMKAGLVVIGSNSGGIPDIIQHKHNGLLSQPGCSQSLCESIAYLHDNPDLVHSMAKASSKTIEKFSLTVASKMYEKLYFQVMEQTDRKALSENSSN</sequence>
<dbReference type="CDD" id="cd03801">
    <property type="entry name" value="GT4_PimA-like"/>
    <property type="match status" value="1"/>
</dbReference>
<dbReference type="SUPFAM" id="SSF53756">
    <property type="entry name" value="UDP-Glycosyltransferase/glycogen phosphorylase"/>
    <property type="match status" value="1"/>
</dbReference>
<protein>
    <submittedName>
        <fullName evidence="2">Glycosyltransferase</fullName>
    </submittedName>
</protein>
<dbReference type="InterPro" id="IPR001296">
    <property type="entry name" value="Glyco_trans_1"/>
</dbReference>
<name>A0A7Z2T5G6_9VIBR</name>
<proteinExistence type="predicted"/>
<reference evidence="2 3" key="1">
    <citation type="submission" date="2020-01" db="EMBL/GenBank/DDBJ databases">
        <title>Whole genome and functional gene identification of agarase of Vibrio HN897.</title>
        <authorList>
            <person name="Liu Y."/>
            <person name="Zhao Z."/>
        </authorList>
    </citation>
    <scope>NUCLEOTIDE SEQUENCE [LARGE SCALE GENOMIC DNA]</scope>
    <source>
        <strain evidence="2 3">HN897</strain>
    </source>
</reference>
<evidence type="ECO:0000259" key="1">
    <source>
        <dbReference type="Pfam" id="PF00534"/>
    </source>
</evidence>
<dbReference type="GO" id="GO:1901135">
    <property type="term" value="P:carbohydrate derivative metabolic process"/>
    <property type="evidence" value="ECO:0007669"/>
    <property type="project" value="UniProtKB-ARBA"/>
</dbReference>
<keyword evidence="3" id="KW-1185">Reference proteome</keyword>
<dbReference type="PANTHER" id="PTHR12526">
    <property type="entry name" value="GLYCOSYLTRANSFERASE"/>
    <property type="match status" value="1"/>
</dbReference>
<dbReference type="KEGG" id="vas:GT360_13695"/>
<dbReference type="Proteomes" id="UP000464262">
    <property type="component" value="Chromosome 1"/>
</dbReference>
<accession>A0A7Z2T5G6</accession>
<dbReference type="GO" id="GO:0016757">
    <property type="term" value="F:glycosyltransferase activity"/>
    <property type="evidence" value="ECO:0007669"/>
    <property type="project" value="InterPro"/>
</dbReference>
<organism evidence="2 3">
    <name type="scientific">Vibrio astriarenae</name>
    <dbReference type="NCBI Taxonomy" id="1481923"/>
    <lineage>
        <taxon>Bacteria</taxon>
        <taxon>Pseudomonadati</taxon>
        <taxon>Pseudomonadota</taxon>
        <taxon>Gammaproteobacteria</taxon>
        <taxon>Vibrionales</taxon>
        <taxon>Vibrionaceae</taxon>
        <taxon>Vibrio</taxon>
    </lineage>
</organism>
<gene>
    <name evidence="2" type="ORF">GT360_13695</name>
</gene>
<evidence type="ECO:0000313" key="3">
    <source>
        <dbReference type="Proteomes" id="UP000464262"/>
    </source>
</evidence>
<keyword evidence="2" id="KW-0808">Transferase</keyword>
<dbReference type="Pfam" id="PF00534">
    <property type="entry name" value="Glycos_transf_1"/>
    <property type="match status" value="1"/>
</dbReference>
<dbReference type="EMBL" id="CP047475">
    <property type="protein sequence ID" value="QIA64769.1"/>
    <property type="molecule type" value="Genomic_DNA"/>
</dbReference>
<dbReference type="Gene3D" id="3.40.50.2000">
    <property type="entry name" value="Glycogen Phosphorylase B"/>
    <property type="match status" value="2"/>
</dbReference>
<dbReference type="AlphaFoldDB" id="A0A7Z2T5G6"/>
<evidence type="ECO:0000313" key="2">
    <source>
        <dbReference type="EMBL" id="QIA64769.1"/>
    </source>
</evidence>